<evidence type="ECO:0000256" key="7">
    <source>
        <dbReference type="ARBA" id="ARBA00024033"/>
    </source>
</evidence>
<evidence type="ECO:0000256" key="2">
    <source>
        <dbReference type="ARBA" id="ARBA00022475"/>
    </source>
</evidence>
<feature type="transmembrane region" description="Helical" evidence="8">
    <location>
        <begin position="220"/>
        <end position="239"/>
    </location>
</feature>
<evidence type="ECO:0000256" key="4">
    <source>
        <dbReference type="ARBA" id="ARBA00022692"/>
    </source>
</evidence>
<evidence type="ECO:0000256" key="8">
    <source>
        <dbReference type="SAM" id="Phobius"/>
    </source>
</evidence>
<reference evidence="9" key="1">
    <citation type="submission" date="2020-07" db="EMBL/GenBank/DDBJ databases">
        <authorList>
            <person name="Tarantini F.S."/>
            <person name="Hong K.W."/>
            <person name="Chan K.G."/>
        </authorList>
    </citation>
    <scope>NUCLEOTIDE SEQUENCE</scope>
    <source>
        <strain evidence="9">32-07</strain>
    </source>
</reference>
<gene>
    <name evidence="9" type="ORF">AGRA3207_003348</name>
</gene>
<dbReference type="Proteomes" id="UP001049518">
    <property type="component" value="Chromosome"/>
</dbReference>
<dbReference type="Pfam" id="PF09594">
    <property type="entry name" value="GT87"/>
    <property type="match status" value="1"/>
</dbReference>
<feature type="transmembrane region" description="Helical" evidence="8">
    <location>
        <begin position="194"/>
        <end position="213"/>
    </location>
</feature>
<proteinExistence type="inferred from homology"/>
<dbReference type="EMBL" id="CP059572">
    <property type="protein sequence ID" value="QXJ22359.1"/>
    <property type="molecule type" value="Genomic_DNA"/>
</dbReference>
<evidence type="ECO:0000256" key="6">
    <source>
        <dbReference type="ARBA" id="ARBA00023136"/>
    </source>
</evidence>
<keyword evidence="2" id="KW-1003">Cell membrane</keyword>
<evidence type="ECO:0000256" key="3">
    <source>
        <dbReference type="ARBA" id="ARBA00022679"/>
    </source>
</evidence>
<keyword evidence="3" id="KW-0808">Transferase</keyword>
<evidence type="ECO:0000256" key="5">
    <source>
        <dbReference type="ARBA" id="ARBA00022989"/>
    </source>
</evidence>
<evidence type="ECO:0000313" key="9">
    <source>
        <dbReference type="EMBL" id="QXJ22359.1"/>
    </source>
</evidence>
<feature type="transmembrane region" description="Helical" evidence="8">
    <location>
        <begin position="285"/>
        <end position="303"/>
    </location>
</feature>
<dbReference type="RefSeq" id="WP_231335588.1">
    <property type="nucleotide sequence ID" value="NZ_CP059572.1"/>
</dbReference>
<evidence type="ECO:0000256" key="1">
    <source>
        <dbReference type="ARBA" id="ARBA00004651"/>
    </source>
</evidence>
<dbReference type="InterPro" id="IPR018584">
    <property type="entry name" value="GT87"/>
</dbReference>
<keyword evidence="5 8" id="KW-1133">Transmembrane helix</keyword>
<organism evidence="9 10">
    <name type="scientific">Actinomadura graeca</name>
    <dbReference type="NCBI Taxonomy" id="2750812"/>
    <lineage>
        <taxon>Bacteria</taxon>
        <taxon>Bacillati</taxon>
        <taxon>Actinomycetota</taxon>
        <taxon>Actinomycetes</taxon>
        <taxon>Streptosporangiales</taxon>
        <taxon>Thermomonosporaceae</taxon>
        <taxon>Actinomadura</taxon>
    </lineage>
</organism>
<keyword evidence="6 8" id="KW-0472">Membrane</keyword>
<feature type="transmembrane region" description="Helical" evidence="8">
    <location>
        <begin position="29"/>
        <end position="50"/>
    </location>
</feature>
<feature type="transmembrane region" description="Helical" evidence="8">
    <location>
        <begin position="147"/>
        <end position="165"/>
    </location>
</feature>
<feature type="transmembrane region" description="Helical" evidence="8">
    <location>
        <begin position="310"/>
        <end position="330"/>
    </location>
</feature>
<comment type="subcellular location">
    <subcellularLocation>
        <location evidence="1">Cell membrane</location>
        <topology evidence="1">Multi-pass membrane protein</topology>
    </subcellularLocation>
</comment>
<sequence length="400" mass="41577">MGTDVPSTLTTIPENGGRPVREKVRDRRVMLHAAGAVAGWGAGAVVLALACHKAVLGPGHGSGMTDLETYREAIDSLRHGHGLYGYDRAGTGDGFTYPPLAALLLFPLVFGGFQGVAGVWSLLTAGSVAAIAWAAGRHVAPPGVARASATGAMFLALALSAPVAINVKFGQISLMVSALVLVGVLRFGRAGGVALGLVSGVKLTPLTFIPYLWFAGRRQVALIAAAVFAGASVAAMAILPHDSSDFWLTTVFHGDDVYAFTSNGNISIEAWLQRLGMGGGPVEKGVWLVCALAALGAAVRRAVRFEREGAPLTALVVVGAASLMISPISWTHHQVWLVLAAFVPVRGPRAARVAWPAAVLSIMTFPLDDLRLFLAAAVVAVIPFRSPELWAPAPPEPAAR</sequence>
<protein>
    <submittedName>
        <fullName evidence="9">DUF2029 domain-containing protein</fullName>
    </submittedName>
</protein>
<accession>A0ABX8QWK4</accession>
<keyword evidence="10" id="KW-1185">Reference proteome</keyword>
<name>A0ABX8QWK4_9ACTN</name>
<keyword evidence="4 8" id="KW-0812">Transmembrane</keyword>
<comment type="similarity">
    <text evidence="7">Belongs to the glycosyltransferase 87 family.</text>
</comment>
<evidence type="ECO:0000313" key="10">
    <source>
        <dbReference type="Proteomes" id="UP001049518"/>
    </source>
</evidence>